<keyword evidence="4 7" id="KW-0812">Transmembrane</keyword>
<keyword evidence="3" id="KW-1003">Cell membrane</keyword>
<gene>
    <name evidence="9" type="ORF">ERIC2_c10160</name>
</gene>
<evidence type="ECO:0000259" key="8">
    <source>
        <dbReference type="Pfam" id="PF04239"/>
    </source>
</evidence>
<organism evidence="9 10">
    <name type="scientific">Paenibacillus larvae subsp. larvae DSM 25430</name>
    <dbReference type="NCBI Taxonomy" id="697284"/>
    <lineage>
        <taxon>Bacteria</taxon>
        <taxon>Bacillati</taxon>
        <taxon>Bacillota</taxon>
        <taxon>Bacilli</taxon>
        <taxon>Bacillales</taxon>
        <taxon>Paenibacillaceae</taxon>
        <taxon>Paenibacillus</taxon>
    </lineage>
</organism>
<dbReference type="InterPro" id="IPR012452">
    <property type="entry name" value="DUF1657"/>
</dbReference>
<evidence type="ECO:0000256" key="6">
    <source>
        <dbReference type="ARBA" id="ARBA00023136"/>
    </source>
</evidence>
<feature type="domain" description="YetF C-terminal" evidence="8">
    <location>
        <begin position="117"/>
        <end position="249"/>
    </location>
</feature>
<accession>V9W3X7</accession>
<dbReference type="PATRIC" id="fig|697284.3.peg.959"/>
<dbReference type="PANTHER" id="PTHR34582">
    <property type="entry name" value="UPF0702 TRANSMEMBRANE PROTEIN YCAP"/>
    <property type="match status" value="1"/>
</dbReference>
<sequence length="322" mass="36654">MFFLCWKKKDGFNFANPLFFGTSYSKECNRKGSNKMADWITIVIRSLGAIAMLFIITRILGKKQISQLTFFEYITGITLGELAGFISTDIENNYFLGALALFVWFLVPFLLEMTTLKSKKLREWFDGKGTVLIKEGKILEDNLKKERYTADELLEQLRTKNVFKVQDVEFAVLEASGDVSVMLKRENQPLTPKDMMIKPYPEKEPQAVIIDGKVVKEAMANSGYSIEWLMTELEKIGVPLNNVFLGQVDSNGSLYVDLYDDLLQVPVPQEKEVLLATLKKCQADLEMFSLSTQNRSAKYSYQGSAARIKKVLKQLTPAIKRM</sequence>
<keyword evidence="5 7" id="KW-1133">Transmembrane helix</keyword>
<evidence type="ECO:0000313" key="9">
    <source>
        <dbReference type="EMBL" id="AHD04848.1"/>
    </source>
</evidence>
<dbReference type="Pfam" id="PF04239">
    <property type="entry name" value="DUF421"/>
    <property type="match status" value="1"/>
</dbReference>
<reference evidence="9 10" key="1">
    <citation type="journal article" date="2014" name="PLoS ONE">
        <title>How to Kill the Honey Bee Larva: Genomic Potential and Virulence Mechanisms of Paenibacillus larvae.</title>
        <authorList>
            <person name="Djukic M."/>
            <person name="Brzuszkiewicz E."/>
            <person name="Funfhaus A."/>
            <person name="Voss J."/>
            <person name="Gollnow K."/>
            <person name="Poppinga L."/>
            <person name="Liesegang H."/>
            <person name="Garcia-Gonzalez E."/>
            <person name="Genersch E."/>
            <person name="Daniel R."/>
        </authorList>
    </citation>
    <scope>NUCLEOTIDE SEQUENCE [LARGE SCALE GENOMIC DNA]</scope>
    <source>
        <strain evidence="9 10">DSM 25430</strain>
    </source>
</reference>
<dbReference type="Gene3D" id="3.30.240.20">
    <property type="entry name" value="bsu07140 like domains"/>
    <property type="match status" value="2"/>
</dbReference>
<evidence type="ECO:0000256" key="7">
    <source>
        <dbReference type="SAM" id="Phobius"/>
    </source>
</evidence>
<evidence type="ECO:0000256" key="4">
    <source>
        <dbReference type="ARBA" id="ARBA00022692"/>
    </source>
</evidence>
<feature type="transmembrane region" description="Helical" evidence="7">
    <location>
        <begin position="68"/>
        <end position="88"/>
    </location>
</feature>
<evidence type="ECO:0000256" key="3">
    <source>
        <dbReference type="ARBA" id="ARBA00022475"/>
    </source>
</evidence>
<dbReference type="Proteomes" id="UP000029431">
    <property type="component" value="Chromosome"/>
</dbReference>
<evidence type="ECO:0000313" key="10">
    <source>
        <dbReference type="Proteomes" id="UP000029431"/>
    </source>
</evidence>
<protein>
    <recommendedName>
        <fullName evidence="8">YetF C-terminal domain-containing protein</fullName>
    </recommendedName>
</protein>
<keyword evidence="6 7" id="KW-0472">Membrane</keyword>
<dbReference type="PANTHER" id="PTHR34582:SF7">
    <property type="entry name" value="UPF0702 TRANSMEMBRANE PROTEIN YDFS"/>
    <property type="match status" value="1"/>
</dbReference>
<evidence type="ECO:0000256" key="5">
    <source>
        <dbReference type="ARBA" id="ARBA00022989"/>
    </source>
</evidence>
<name>V9W3X7_9BACL</name>
<dbReference type="InterPro" id="IPR007353">
    <property type="entry name" value="DUF421"/>
</dbReference>
<dbReference type="HOGENOM" id="CLU_077149_0_0_9"/>
<evidence type="ECO:0000256" key="2">
    <source>
        <dbReference type="ARBA" id="ARBA00006448"/>
    </source>
</evidence>
<dbReference type="GO" id="GO:0005886">
    <property type="term" value="C:plasma membrane"/>
    <property type="evidence" value="ECO:0007669"/>
    <property type="project" value="UniProtKB-SubCell"/>
</dbReference>
<feature type="transmembrane region" description="Helical" evidence="7">
    <location>
        <begin position="39"/>
        <end position="61"/>
    </location>
</feature>
<dbReference type="AlphaFoldDB" id="V9W3X7"/>
<comment type="similarity">
    <text evidence="2">Belongs to the UPF0702 family.</text>
</comment>
<keyword evidence="10" id="KW-1185">Reference proteome</keyword>
<dbReference type="eggNOG" id="COG2323">
    <property type="taxonomic scope" value="Bacteria"/>
</dbReference>
<comment type="subcellular location">
    <subcellularLocation>
        <location evidence="1">Cell membrane</location>
        <topology evidence="1">Multi-pass membrane protein</topology>
    </subcellularLocation>
</comment>
<dbReference type="Pfam" id="PF07870">
    <property type="entry name" value="DUF1657"/>
    <property type="match status" value="1"/>
</dbReference>
<dbReference type="EMBL" id="CP003355">
    <property type="protein sequence ID" value="AHD04848.1"/>
    <property type="molecule type" value="Genomic_DNA"/>
</dbReference>
<feature type="transmembrane region" description="Helical" evidence="7">
    <location>
        <begin position="94"/>
        <end position="111"/>
    </location>
</feature>
<dbReference type="KEGG" id="plv:ERIC2_c10160"/>
<evidence type="ECO:0000256" key="1">
    <source>
        <dbReference type="ARBA" id="ARBA00004651"/>
    </source>
</evidence>
<proteinExistence type="inferred from homology"/>
<dbReference type="InterPro" id="IPR023090">
    <property type="entry name" value="UPF0702_alpha/beta_dom_sf"/>
</dbReference>